<evidence type="ECO:0000313" key="3">
    <source>
        <dbReference type="Proteomes" id="UP000252519"/>
    </source>
</evidence>
<dbReference type="AlphaFoldDB" id="A0A368FG68"/>
<name>A0A368FG68_ANCCA</name>
<reference evidence="2 3" key="1">
    <citation type="submission" date="2014-10" db="EMBL/GenBank/DDBJ databases">
        <title>Draft genome of the hookworm Ancylostoma caninum.</title>
        <authorList>
            <person name="Mitreva M."/>
        </authorList>
    </citation>
    <scope>NUCLEOTIDE SEQUENCE [LARGE SCALE GENOMIC DNA]</scope>
    <source>
        <strain evidence="2 3">Baltimore</strain>
    </source>
</reference>
<dbReference type="EMBL" id="JOJR01001527">
    <property type="protein sequence ID" value="RCN30558.1"/>
    <property type="molecule type" value="Genomic_DNA"/>
</dbReference>
<feature type="signal peptide" evidence="1">
    <location>
        <begin position="1"/>
        <end position="18"/>
    </location>
</feature>
<proteinExistence type="predicted"/>
<evidence type="ECO:0000256" key="1">
    <source>
        <dbReference type="SAM" id="SignalP"/>
    </source>
</evidence>
<protein>
    <recommendedName>
        <fullName evidence="4">Lipid-binding serum glycoprotein N-terminal domain-containing protein</fullName>
    </recommendedName>
</protein>
<evidence type="ECO:0000313" key="2">
    <source>
        <dbReference type="EMBL" id="RCN30558.1"/>
    </source>
</evidence>
<dbReference type="Proteomes" id="UP000252519">
    <property type="component" value="Unassembled WGS sequence"/>
</dbReference>
<organism evidence="2 3">
    <name type="scientific">Ancylostoma caninum</name>
    <name type="common">Dog hookworm</name>
    <dbReference type="NCBI Taxonomy" id="29170"/>
    <lineage>
        <taxon>Eukaryota</taxon>
        <taxon>Metazoa</taxon>
        <taxon>Ecdysozoa</taxon>
        <taxon>Nematoda</taxon>
        <taxon>Chromadorea</taxon>
        <taxon>Rhabditida</taxon>
        <taxon>Rhabditina</taxon>
        <taxon>Rhabditomorpha</taxon>
        <taxon>Strongyloidea</taxon>
        <taxon>Ancylostomatidae</taxon>
        <taxon>Ancylostomatinae</taxon>
        <taxon>Ancylostoma</taxon>
    </lineage>
</organism>
<evidence type="ECO:0008006" key="4">
    <source>
        <dbReference type="Google" id="ProtNLM"/>
    </source>
</evidence>
<accession>A0A368FG68</accession>
<sequence length="156" mass="17663">MFAFLLLCIFIALNGVTCDGQSKINASEPLTLTISPKIWNLFETKANIINDTVTSLKFPEQSGQEGPVRYRLWDGKLEHFSISKWDISFEDIRSGIHLSLKGVKFRASINGKVEVGKTMFGKWIPFIWMSGGIKYVSEKDLLNTILQIFEVITNTE</sequence>
<dbReference type="OrthoDB" id="5856263at2759"/>
<keyword evidence="1" id="KW-0732">Signal</keyword>
<comment type="caution">
    <text evidence="2">The sequence shown here is derived from an EMBL/GenBank/DDBJ whole genome shotgun (WGS) entry which is preliminary data.</text>
</comment>
<gene>
    <name evidence="2" type="ORF">ANCCAN_23675</name>
</gene>
<dbReference type="Gene3D" id="3.15.10.10">
    <property type="entry name" value="Bactericidal permeability-increasing protein, domain 1"/>
    <property type="match status" value="1"/>
</dbReference>
<keyword evidence="3" id="KW-1185">Reference proteome</keyword>
<feature type="chain" id="PRO_5016802369" description="Lipid-binding serum glycoprotein N-terminal domain-containing protein" evidence="1">
    <location>
        <begin position="19"/>
        <end position="156"/>
    </location>
</feature>